<evidence type="ECO:0000313" key="2">
    <source>
        <dbReference type="Proteomes" id="UP000001982"/>
    </source>
</evidence>
<dbReference type="eggNOG" id="COG1999">
    <property type="taxonomic scope" value="Bacteria"/>
</dbReference>
<proteinExistence type="predicted"/>
<keyword evidence="2" id="KW-1185">Reference proteome</keyword>
<dbReference type="Proteomes" id="UP000001982">
    <property type="component" value="Chromosome"/>
</dbReference>
<dbReference type="AlphaFoldDB" id="Q12IC9"/>
<dbReference type="RefSeq" id="WP_011497937.1">
    <property type="nucleotide sequence ID" value="NC_007954.1"/>
</dbReference>
<sequence>MNSHTPIATATTVTKTVTKKRPKALFVLILVFVLPVALAKLVLSLNLYQGGATNQGELLTGDISYQSLTQANPKPHSWQILYLLPSHCGSQCQDRLYILQQSHIALGQVKNRVAPIIIVQSNSDVSALDKLELNYSTMTANTQLASLLVEQQMIIVDPLGNLVMRYDGISGRDANISQGKAMLADLRKMLKLSRVG</sequence>
<protein>
    <recommendedName>
        <fullName evidence="3">Transmembrane protein</fullName>
    </recommendedName>
</protein>
<gene>
    <name evidence="1" type="ordered locus">Sden_3522</name>
</gene>
<dbReference type="HOGENOM" id="CLU_109681_2_0_6"/>
<dbReference type="KEGG" id="sdn:Sden_3522"/>
<evidence type="ECO:0000313" key="1">
    <source>
        <dbReference type="EMBL" id="ABE56797.1"/>
    </source>
</evidence>
<organism evidence="1 2">
    <name type="scientific">Shewanella denitrificans (strain OS217 / ATCC BAA-1090 / DSM 15013)</name>
    <dbReference type="NCBI Taxonomy" id="318161"/>
    <lineage>
        <taxon>Bacteria</taxon>
        <taxon>Pseudomonadati</taxon>
        <taxon>Pseudomonadota</taxon>
        <taxon>Gammaproteobacteria</taxon>
        <taxon>Alteromonadales</taxon>
        <taxon>Shewanellaceae</taxon>
        <taxon>Shewanella</taxon>
    </lineage>
</organism>
<reference evidence="1 2" key="1">
    <citation type="submission" date="2006-03" db="EMBL/GenBank/DDBJ databases">
        <title>Complete sequence of Shewanella denitrificans OS217.</title>
        <authorList>
            <consortium name="US DOE Joint Genome Institute"/>
            <person name="Copeland A."/>
            <person name="Lucas S."/>
            <person name="Lapidus A."/>
            <person name="Barry K."/>
            <person name="Detter J.C."/>
            <person name="Glavina del Rio T."/>
            <person name="Hammon N."/>
            <person name="Israni S."/>
            <person name="Dalin E."/>
            <person name="Tice H."/>
            <person name="Pitluck S."/>
            <person name="Brettin T."/>
            <person name="Bruce D."/>
            <person name="Han C."/>
            <person name="Tapia R."/>
            <person name="Gilna P."/>
            <person name="Kiss H."/>
            <person name="Schmutz J."/>
            <person name="Larimer F."/>
            <person name="Land M."/>
            <person name="Hauser L."/>
            <person name="Kyrpides N."/>
            <person name="Lykidis A."/>
            <person name="Richardson P."/>
        </authorList>
    </citation>
    <scope>NUCLEOTIDE SEQUENCE [LARGE SCALE GENOMIC DNA]</scope>
    <source>
        <strain evidence="2">OS217 / ATCC BAA-1090 / DSM 15013</strain>
    </source>
</reference>
<name>Q12IC9_SHEDO</name>
<dbReference type="EMBL" id="CP000302">
    <property type="protein sequence ID" value="ABE56797.1"/>
    <property type="molecule type" value="Genomic_DNA"/>
</dbReference>
<evidence type="ECO:0008006" key="3">
    <source>
        <dbReference type="Google" id="ProtNLM"/>
    </source>
</evidence>
<dbReference type="OrthoDB" id="9785445at2"/>
<dbReference type="STRING" id="318161.Sden_3522"/>
<accession>Q12IC9</accession>